<feature type="compositionally biased region" description="Basic and acidic residues" evidence="2">
    <location>
        <begin position="16"/>
        <end position="30"/>
    </location>
</feature>
<dbReference type="PANTHER" id="PTHR33087">
    <property type="entry name" value="OS07G0539200 PROTEIN"/>
    <property type="match status" value="1"/>
</dbReference>
<gene>
    <name evidence="4" type="ORF">QYE76_054837</name>
</gene>
<dbReference type="InterPro" id="IPR036875">
    <property type="entry name" value="Znf_CCHC_sf"/>
</dbReference>
<accession>A0AAD8T065</accession>
<keyword evidence="1" id="KW-0863">Zinc-finger</keyword>
<feature type="compositionally biased region" description="Pro residues" evidence="2">
    <location>
        <begin position="229"/>
        <end position="241"/>
    </location>
</feature>
<feature type="region of interest" description="Disordered" evidence="2">
    <location>
        <begin position="674"/>
        <end position="706"/>
    </location>
</feature>
<dbReference type="InterPro" id="IPR053253">
    <property type="entry name" value="Sex_diff_modulator"/>
</dbReference>
<dbReference type="PANTHER" id="PTHR33087:SF42">
    <property type="entry name" value="DUF4283 DOMAIN-CONTAINING PROTEIN"/>
    <property type="match status" value="1"/>
</dbReference>
<organism evidence="4 5">
    <name type="scientific">Lolium multiflorum</name>
    <name type="common">Italian ryegrass</name>
    <name type="synonym">Lolium perenne subsp. multiflorum</name>
    <dbReference type="NCBI Taxonomy" id="4521"/>
    <lineage>
        <taxon>Eukaryota</taxon>
        <taxon>Viridiplantae</taxon>
        <taxon>Streptophyta</taxon>
        <taxon>Embryophyta</taxon>
        <taxon>Tracheophyta</taxon>
        <taxon>Spermatophyta</taxon>
        <taxon>Magnoliopsida</taxon>
        <taxon>Liliopsida</taxon>
        <taxon>Poales</taxon>
        <taxon>Poaceae</taxon>
        <taxon>BOP clade</taxon>
        <taxon>Pooideae</taxon>
        <taxon>Poodae</taxon>
        <taxon>Poeae</taxon>
        <taxon>Poeae Chloroplast Group 2 (Poeae type)</taxon>
        <taxon>Loliodinae</taxon>
        <taxon>Loliinae</taxon>
        <taxon>Lolium</taxon>
    </lineage>
</organism>
<proteinExistence type="predicted"/>
<keyword evidence="5" id="KW-1185">Reference proteome</keyword>
<dbReference type="EMBL" id="JAUUTY010000003">
    <property type="protein sequence ID" value="KAK1666678.1"/>
    <property type="molecule type" value="Genomic_DNA"/>
</dbReference>
<reference evidence="4" key="1">
    <citation type="submission" date="2023-07" db="EMBL/GenBank/DDBJ databases">
        <title>A chromosome-level genome assembly of Lolium multiflorum.</title>
        <authorList>
            <person name="Chen Y."/>
            <person name="Copetti D."/>
            <person name="Kolliker R."/>
            <person name="Studer B."/>
        </authorList>
    </citation>
    <scope>NUCLEOTIDE SEQUENCE</scope>
    <source>
        <strain evidence="4">02402/16</strain>
        <tissue evidence="4">Leaf</tissue>
    </source>
</reference>
<dbReference type="SMART" id="SM00343">
    <property type="entry name" value="ZnF_C2HC"/>
    <property type="match status" value="2"/>
</dbReference>
<feature type="region of interest" description="Disordered" evidence="2">
    <location>
        <begin position="106"/>
        <end position="126"/>
    </location>
</feature>
<dbReference type="Gene3D" id="4.10.60.10">
    <property type="entry name" value="Zinc finger, CCHC-type"/>
    <property type="match status" value="1"/>
</dbReference>
<evidence type="ECO:0000259" key="3">
    <source>
        <dbReference type="PROSITE" id="PS50158"/>
    </source>
</evidence>
<dbReference type="InterPro" id="IPR001878">
    <property type="entry name" value="Znf_CCHC"/>
</dbReference>
<name>A0AAD8T065_LOLMU</name>
<keyword evidence="1" id="KW-0862">Zinc</keyword>
<dbReference type="GO" id="GO:0003676">
    <property type="term" value="F:nucleic acid binding"/>
    <property type="evidence" value="ECO:0007669"/>
    <property type="project" value="InterPro"/>
</dbReference>
<feature type="compositionally biased region" description="Low complexity" evidence="2">
    <location>
        <begin position="114"/>
        <end position="124"/>
    </location>
</feature>
<feature type="compositionally biased region" description="Low complexity" evidence="2">
    <location>
        <begin position="31"/>
        <end position="71"/>
    </location>
</feature>
<protein>
    <recommendedName>
        <fullName evidence="3">CCHC-type domain-containing protein</fullName>
    </recommendedName>
</protein>
<evidence type="ECO:0000256" key="1">
    <source>
        <dbReference type="PROSITE-ProRule" id="PRU00047"/>
    </source>
</evidence>
<comment type="caution">
    <text evidence="4">The sequence shown here is derived from an EMBL/GenBank/DDBJ whole genome shotgun (WGS) entry which is preliminary data.</text>
</comment>
<dbReference type="SUPFAM" id="SSF57756">
    <property type="entry name" value="Retrovirus zinc finger-like domains"/>
    <property type="match status" value="1"/>
</dbReference>
<evidence type="ECO:0000313" key="5">
    <source>
        <dbReference type="Proteomes" id="UP001231189"/>
    </source>
</evidence>
<sequence length="934" mass="99709">MQEPPALARGHGHFVRMKERGEVSEREGERVAAVARPGESPASPASASSLRPVVSGLGLSASSSSSEQGSSDRQAPLPVAATQVPGRRVQDRLEWVVPKLSRKAKWRQRKSLQRRQQAGASAARPVSPSMAGRCFKCLRPGHPKRACWNEQVCYRCGEEGHGSGGCKRPRSPESEEELRLQALALVDRRLAGRRGFTQPGARVQGAPAARQPGAPDRRAPAMRDAPPVASSPPPPPPPLPSPASVGSWEAESAAQRIPEGSATLPAWAPCVVRRTASMDDMERRLQCSLVAYVGGSRPAVSCDQVADALVHRVNIPRGAFTVHKFRPDDFIIVFASPEFKARVAARASLPFAFFTLFFRQWTRLAQANRVVMRSKVVLEVEGIPPHAWEKEVVQQLVGESCALGTVAPETACREDLSSFRVEAWSVDPELIPSARELWVPEPSQGVETAGSSRAPRPVRRDCELGLLQYDVLIHVSRIEEFVRLDGPEDGRSAVAARRRDGGPRQPGGTPNAEGFWTSRSLAWLPGVPDRRGAHAGGAGHRSATGSCWRLPHLEAQIGVPQRIVDQPATTPAASGVGQGEERDRQTGALPLAGPEADLVGGDPCQSQPIKLGGLGIGAPGSEEARDFCMQELHGPDLAVESQLCGDVAAREPSVLVSTVKETGLAVTEPLPLISAGDSDKANEVEGAGCSNSLSAGGGTSASSERETAVVGKVVEVPGEADHGYMDRDLVGQYVQISITGGKSLDLPPVVGGASSVGQETVESSWAGPSEAQQSQSWYGPDENMQGLALDRAMRDNMSCQEEAALGKMRRFCAMILKKLAPPLLREIESSSTLKLDASAITPRRITRAAALTPAVTPAPRKLKKVSVAESALLKALGISDAELDVSDEAIAEFRTLFDSPVREKHLRAMAAIFGKTMPAMVDERQPRAAEVLVQ</sequence>
<keyword evidence="1" id="KW-0479">Metal-binding</keyword>
<feature type="domain" description="CCHC-type" evidence="3">
    <location>
        <begin position="153"/>
        <end position="168"/>
    </location>
</feature>
<feature type="compositionally biased region" description="Basic and acidic residues" evidence="2">
    <location>
        <begin position="492"/>
        <end position="502"/>
    </location>
</feature>
<feature type="region of interest" description="Disordered" evidence="2">
    <location>
        <begin position="195"/>
        <end position="256"/>
    </location>
</feature>
<evidence type="ECO:0000256" key="2">
    <source>
        <dbReference type="SAM" id="MobiDB-lite"/>
    </source>
</evidence>
<dbReference type="Proteomes" id="UP001231189">
    <property type="component" value="Unassembled WGS sequence"/>
</dbReference>
<dbReference type="AlphaFoldDB" id="A0AAD8T065"/>
<feature type="region of interest" description="Disordered" evidence="2">
    <location>
        <begin position="1"/>
        <end position="85"/>
    </location>
</feature>
<evidence type="ECO:0000313" key="4">
    <source>
        <dbReference type="EMBL" id="KAK1666678.1"/>
    </source>
</evidence>
<feature type="region of interest" description="Disordered" evidence="2">
    <location>
        <begin position="748"/>
        <end position="782"/>
    </location>
</feature>
<feature type="region of interest" description="Disordered" evidence="2">
    <location>
        <begin position="492"/>
        <end position="516"/>
    </location>
</feature>
<dbReference type="GO" id="GO:0008270">
    <property type="term" value="F:zinc ion binding"/>
    <property type="evidence" value="ECO:0007669"/>
    <property type="project" value="UniProtKB-KW"/>
</dbReference>
<feature type="region of interest" description="Disordered" evidence="2">
    <location>
        <begin position="564"/>
        <end position="584"/>
    </location>
</feature>
<feature type="compositionally biased region" description="Low complexity" evidence="2">
    <location>
        <begin position="204"/>
        <end position="214"/>
    </location>
</feature>
<dbReference type="PROSITE" id="PS50158">
    <property type="entry name" value="ZF_CCHC"/>
    <property type="match status" value="1"/>
</dbReference>